<keyword evidence="4 7" id="KW-0812">Transmembrane</keyword>
<dbReference type="RefSeq" id="WP_386763740.1">
    <property type="nucleotide sequence ID" value="NZ_JBHSTI010000002.1"/>
</dbReference>
<reference evidence="10" key="1">
    <citation type="journal article" date="2019" name="Int. J. Syst. Evol. Microbiol.">
        <title>The Global Catalogue of Microorganisms (GCM) 10K type strain sequencing project: providing services to taxonomists for standard genome sequencing and annotation.</title>
        <authorList>
            <consortium name="The Broad Institute Genomics Platform"/>
            <consortium name="The Broad Institute Genome Sequencing Center for Infectious Disease"/>
            <person name="Wu L."/>
            <person name="Ma J."/>
        </authorList>
    </citation>
    <scope>NUCLEOTIDE SEQUENCE [LARGE SCALE GENOMIC DNA]</scope>
    <source>
        <strain evidence="10">CGMCC 4.7317</strain>
    </source>
</reference>
<proteinExistence type="inferred from homology"/>
<feature type="transmembrane region" description="Helical" evidence="7">
    <location>
        <begin position="34"/>
        <end position="51"/>
    </location>
</feature>
<feature type="transmembrane region" description="Helical" evidence="7">
    <location>
        <begin position="63"/>
        <end position="84"/>
    </location>
</feature>
<feature type="transmembrane region" description="Helical" evidence="7">
    <location>
        <begin position="406"/>
        <end position="424"/>
    </location>
</feature>
<keyword evidence="3" id="KW-1003">Cell membrane</keyword>
<comment type="caution">
    <text evidence="9">The sequence shown here is derived from an EMBL/GenBank/DDBJ whole genome shotgun (WGS) entry which is preliminary data.</text>
</comment>
<dbReference type="PANTHER" id="PTHR30193:SF41">
    <property type="entry name" value="DIACETYLCHITOBIOSE UPTAKE SYSTEM PERMEASE PROTEIN NGCF"/>
    <property type="match status" value="1"/>
</dbReference>
<dbReference type="SUPFAM" id="SSF161098">
    <property type="entry name" value="MetI-like"/>
    <property type="match status" value="1"/>
</dbReference>
<dbReference type="CDD" id="cd06261">
    <property type="entry name" value="TM_PBP2"/>
    <property type="match status" value="1"/>
</dbReference>
<dbReference type="Proteomes" id="UP001596138">
    <property type="component" value="Unassembled WGS sequence"/>
</dbReference>
<dbReference type="InterPro" id="IPR051393">
    <property type="entry name" value="ABC_transporter_permease"/>
</dbReference>
<sequence length="554" mass="60180">MSTAAPPAVDTTTAVPEPPVEPSGFAVRLRLVQAWHLLLALGCAFILLNIANGAWKLESLPRSAVAAIGVLGLVGNLLAVLLIARGRHVARGVSFTLLYATILGAVALLAEVLGLYEGLDLFAGAFQAAFWQLVIVGVGIAWWVIARRIEKRVGEGTAAAAAAMWLGRLGLLAAAVGAVWWLIVIDIPAGITFILDNAKASPVQATAYLLVTVGSILAARIMWSQEAALHFSATAKQADRMVGWLYLSPNLVGFLAFFAFPLAFSLVISFFRWDGLTSPTFIGLENYATTVTDPLFHKSLTNIFWFMILAVPLSVVSALILAVLIHTNYPGVKLFRAVFFVPSVAGVIGVTLIWKRLFNAQSGTINWVLGTWGQWVNSVLPGDPLPEQVEIGWLSDPSAPFGLPDYWWMPSIALITVVIVFSWAQFGFNTVLFSAGLQSISKELYEAAELDGANAWQRFRNVTLPSLRSTTFFVTATTVILCLQLFDIVYALNQPNPVGFPNNATLTPVVYLYQLGFQQNAFGLASAVAWVLFIFIFIFTLAQFRRQRAEVEGS</sequence>
<feature type="transmembrane region" description="Helical" evidence="7">
    <location>
        <begin position="303"/>
        <end position="325"/>
    </location>
</feature>
<dbReference type="PANTHER" id="PTHR30193">
    <property type="entry name" value="ABC TRANSPORTER PERMEASE PROTEIN"/>
    <property type="match status" value="1"/>
</dbReference>
<dbReference type="Pfam" id="PF00528">
    <property type="entry name" value="BPD_transp_1"/>
    <property type="match status" value="1"/>
</dbReference>
<gene>
    <name evidence="9" type="ORF">ACFQGU_02345</name>
</gene>
<dbReference type="EMBL" id="JBHSTI010000002">
    <property type="protein sequence ID" value="MFC6236703.1"/>
    <property type="molecule type" value="Genomic_DNA"/>
</dbReference>
<keyword evidence="10" id="KW-1185">Reference proteome</keyword>
<keyword evidence="6 7" id="KW-0472">Membrane</keyword>
<protein>
    <submittedName>
        <fullName evidence="9">Carbohydrate ABC transporter permease</fullName>
    </submittedName>
</protein>
<evidence type="ECO:0000259" key="8">
    <source>
        <dbReference type="PROSITE" id="PS50928"/>
    </source>
</evidence>
<evidence type="ECO:0000256" key="5">
    <source>
        <dbReference type="ARBA" id="ARBA00022989"/>
    </source>
</evidence>
<organism evidence="9 10">
    <name type="scientific">Longivirga aurantiaca</name>
    <dbReference type="NCBI Taxonomy" id="1837743"/>
    <lineage>
        <taxon>Bacteria</taxon>
        <taxon>Bacillati</taxon>
        <taxon>Actinomycetota</taxon>
        <taxon>Actinomycetes</taxon>
        <taxon>Sporichthyales</taxon>
        <taxon>Sporichthyaceae</taxon>
        <taxon>Longivirga</taxon>
    </lineage>
</organism>
<dbReference type="Gene3D" id="1.10.3720.10">
    <property type="entry name" value="MetI-like"/>
    <property type="match status" value="1"/>
</dbReference>
<evidence type="ECO:0000256" key="2">
    <source>
        <dbReference type="ARBA" id="ARBA00022448"/>
    </source>
</evidence>
<feature type="transmembrane region" description="Helical" evidence="7">
    <location>
        <begin position="470"/>
        <end position="492"/>
    </location>
</feature>
<feature type="transmembrane region" description="Helical" evidence="7">
    <location>
        <begin position="244"/>
        <end position="271"/>
    </location>
</feature>
<feature type="domain" description="ABC transmembrane type-1" evidence="8">
    <location>
        <begin position="300"/>
        <end position="543"/>
    </location>
</feature>
<comment type="similarity">
    <text evidence="7">Belongs to the binding-protein-dependent transport system permease family.</text>
</comment>
<feature type="transmembrane region" description="Helical" evidence="7">
    <location>
        <begin position="203"/>
        <end position="223"/>
    </location>
</feature>
<evidence type="ECO:0000313" key="9">
    <source>
        <dbReference type="EMBL" id="MFC6236703.1"/>
    </source>
</evidence>
<evidence type="ECO:0000256" key="4">
    <source>
        <dbReference type="ARBA" id="ARBA00022692"/>
    </source>
</evidence>
<accession>A0ABW1SWC2</accession>
<feature type="transmembrane region" description="Helical" evidence="7">
    <location>
        <begin position="128"/>
        <end position="146"/>
    </location>
</feature>
<feature type="transmembrane region" description="Helical" evidence="7">
    <location>
        <begin position="521"/>
        <end position="542"/>
    </location>
</feature>
<name>A0ABW1SWC2_9ACTN</name>
<dbReference type="InterPro" id="IPR035906">
    <property type="entry name" value="MetI-like_sf"/>
</dbReference>
<evidence type="ECO:0000256" key="1">
    <source>
        <dbReference type="ARBA" id="ARBA00004651"/>
    </source>
</evidence>
<keyword evidence="2 7" id="KW-0813">Transport</keyword>
<dbReference type="InterPro" id="IPR000515">
    <property type="entry name" value="MetI-like"/>
</dbReference>
<evidence type="ECO:0000256" key="7">
    <source>
        <dbReference type="RuleBase" id="RU363032"/>
    </source>
</evidence>
<evidence type="ECO:0000256" key="3">
    <source>
        <dbReference type="ARBA" id="ARBA00022475"/>
    </source>
</evidence>
<feature type="transmembrane region" description="Helical" evidence="7">
    <location>
        <begin position="337"/>
        <end position="354"/>
    </location>
</feature>
<feature type="transmembrane region" description="Helical" evidence="7">
    <location>
        <begin position="158"/>
        <end position="183"/>
    </location>
</feature>
<dbReference type="PROSITE" id="PS50928">
    <property type="entry name" value="ABC_TM1"/>
    <property type="match status" value="1"/>
</dbReference>
<keyword evidence="5 7" id="KW-1133">Transmembrane helix</keyword>
<comment type="subcellular location">
    <subcellularLocation>
        <location evidence="1 7">Cell membrane</location>
        <topology evidence="1 7">Multi-pass membrane protein</topology>
    </subcellularLocation>
</comment>
<feature type="transmembrane region" description="Helical" evidence="7">
    <location>
        <begin position="96"/>
        <end position="116"/>
    </location>
</feature>
<evidence type="ECO:0000313" key="10">
    <source>
        <dbReference type="Proteomes" id="UP001596138"/>
    </source>
</evidence>
<evidence type="ECO:0000256" key="6">
    <source>
        <dbReference type="ARBA" id="ARBA00023136"/>
    </source>
</evidence>